<dbReference type="Gene3D" id="3.90.226.10">
    <property type="entry name" value="2-enoyl-CoA Hydratase, Chain A, domain 1"/>
    <property type="match status" value="1"/>
</dbReference>
<dbReference type="InterPro" id="IPR029045">
    <property type="entry name" value="ClpP/crotonase-like_dom_sf"/>
</dbReference>
<protein>
    <submittedName>
        <fullName evidence="6">Uncharacterized protein</fullName>
    </submittedName>
</protein>
<dbReference type="GO" id="GO:0005782">
    <property type="term" value="C:peroxisomal matrix"/>
    <property type="evidence" value="ECO:0007669"/>
    <property type="project" value="TreeGrafter"/>
</dbReference>
<dbReference type="PANTHER" id="PTHR43684:SF1">
    <property type="entry name" value="ENOYL-COA DELTA ISOMERASE 2"/>
    <property type="match status" value="1"/>
</dbReference>
<dbReference type="AlphaFoldDB" id="A0A7C8V9G7"/>
<comment type="caution">
    <text evidence="6">The sequence shown here is derived from an EMBL/GenBank/DDBJ whole genome shotgun (WGS) entry which is preliminary data.</text>
</comment>
<dbReference type="Proteomes" id="UP000474640">
    <property type="component" value="Unassembled WGS sequence"/>
</dbReference>
<comment type="subcellular location">
    <subcellularLocation>
        <location evidence="1">Peroxisome</location>
    </subcellularLocation>
</comment>
<evidence type="ECO:0000313" key="6">
    <source>
        <dbReference type="EMBL" id="KAF3272461.1"/>
    </source>
</evidence>
<dbReference type="OrthoDB" id="448450at2759"/>
<accession>A0A7C8V9G7</accession>
<evidence type="ECO:0000256" key="4">
    <source>
        <dbReference type="ARBA" id="ARBA00023140"/>
    </source>
</evidence>
<gene>
    <name evidence="6" type="ORF">TWF970_009964</name>
</gene>
<proteinExistence type="inferred from homology"/>
<dbReference type="Pfam" id="PF00378">
    <property type="entry name" value="ECH_1"/>
    <property type="match status" value="1"/>
</dbReference>
<dbReference type="GO" id="GO:0004165">
    <property type="term" value="F:delta(3)-delta(2)-enoyl-CoA isomerase activity"/>
    <property type="evidence" value="ECO:0007669"/>
    <property type="project" value="UniProtKB-ARBA"/>
</dbReference>
<evidence type="ECO:0000256" key="5">
    <source>
        <dbReference type="ARBA" id="ARBA00023235"/>
    </source>
</evidence>
<sequence>MSTQDDEVLLQVEGKVAKIILNKPKKLNALGGANYQRIGNLLREVAEMKDVTITFIMGTGRFFSAGADVNAGRSINATDVSPRFSYGSTWLIRMFHTVGAQNLELTRAFLEHPKVLVAALNGPAVGLSAAMIGLCDLVYCVPNTFLLTPFSSLGLVAEGGASFTFTRRMGYGLATEALLASKKITADRLFAAGFVNKIFEEKDADKFNEAVLKHVTEELGDHLNQESILLIKKLVKDAYMKGFEEANVLEIAGGVERFMKGVPQQEFAKIASGAKRHKL</sequence>
<name>A0A7C8V9G7_ORBOL</name>
<organism evidence="6 7">
    <name type="scientific">Orbilia oligospora</name>
    <name type="common">Nematode-trapping fungus</name>
    <name type="synonym">Arthrobotrys oligospora</name>
    <dbReference type="NCBI Taxonomy" id="2813651"/>
    <lineage>
        <taxon>Eukaryota</taxon>
        <taxon>Fungi</taxon>
        <taxon>Dikarya</taxon>
        <taxon>Ascomycota</taxon>
        <taxon>Pezizomycotina</taxon>
        <taxon>Orbiliomycetes</taxon>
        <taxon>Orbiliales</taxon>
        <taxon>Orbiliaceae</taxon>
        <taxon>Orbilia</taxon>
    </lineage>
</organism>
<dbReference type="GO" id="GO:0006635">
    <property type="term" value="P:fatty acid beta-oxidation"/>
    <property type="evidence" value="ECO:0007669"/>
    <property type="project" value="TreeGrafter"/>
</dbReference>
<dbReference type="SUPFAM" id="SSF52096">
    <property type="entry name" value="ClpP/crotonase"/>
    <property type="match status" value="1"/>
</dbReference>
<dbReference type="FunFam" id="3.90.226.10:FF:000048">
    <property type="entry name" value="3,2-trans-enoyl-CoA isomerase"/>
    <property type="match status" value="1"/>
</dbReference>
<dbReference type="EMBL" id="JAABOJ010000062">
    <property type="protein sequence ID" value="KAF3272461.1"/>
    <property type="molecule type" value="Genomic_DNA"/>
</dbReference>
<keyword evidence="5" id="KW-0413">Isomerase</keyword>
<evidence type="ECO:0000313" key="7">
    <source>
        <dbReference type="Proteomes" id="UP000474640"/>
    </source>
</evidence>
<keyword evidence="4" id="KW-0576">Peroxisome</keyword>
<evidence type="ECO:0000256" key="2">
    <source>
        <dbReference type="ARBA" id="ARBA00005005"/>
    </source>
</evidence>
<dbReference type="InterPro" id="IPR051053">
    <property type="entry name" value="ECH/Chromodomain_protein"/>
</dbReference>
<evidence type="ECO:0000256" key="1">
    <source>
        <dbReference type="ARBA" id="ARBA00004275"/>
    </source>
</evidence>
<dbReference type="CDD" id="cd06558">
    <property type="entry name" value="crotonase-like"/>
    <property type="match status" value="1"/>
</dbReference>
<dbReference type="InterPro" id="IPR001753">
    <property type="entry name" value="Enoyl-CoA_hydra/iso"/>
</dbReference>
<reference evidence="6 7" key="1">
    <citation type="submission" date="2020-01" db="EMBL/GenBank/DDBJ databases">
        <authorList>
            <person name="Palmer J.M."/>
        </authorList>
    </citation>
    <scope>NUCLEOTIDE SEQUENCE [LARGE SCALE GENOMIC DNA]</scope>
    <source>
        <strain evidence="6 7">TWF970</strain>
    </source>
</reference>
<dbReference type="PANTHER" id="PTHR43684">
    <property type="match status" value="1"/>
</dbReference>
<comment type="similarity">
    <text evidence="3">Belongs to the enoyl-CoA hydratase/isomerase family.</text>
</comment>
<evidence type="ECO:0000256" key="3">
    <source>
        <dbReference type="ARBA" id="ARBA00005254"/>
    </source>
</evidence>
<comment type="pathway">
    <text evidence="2">Lipid metabolism; fatty acid beta-oxidation.</text>
</comment>